<dbReference type="GeneID" id="64602720"/>
<gene>
    <name evidence="4" type="ORF">HD556DRAFT_1501001</name>
</gene>
<keyword evidence="3" id="KW-0812">Transmembrane</keyword>
<comment type="caution">
    <text evidence="4">The sequence shown here is derived from an EMBL/GenBank/DDBJ whole genome shotgun (WGS) entry which is preliminary data.</text>
</comment>
<accession>A0A9P7AEK9</accession>
<evidence type="ECO:0000313" key="4">
    <source>
        <dbReference type="EMBL" id="KAG1787764.1"/>
    </source>
</evidence>
<protein>
    <submittedName>
        <fullName evidence="4">Uncharacterized protein</fullName>
    </submittedName>
</protein>
<dbReference type="PANTHER" id="PTHR33365">
    <property type="entry name" value="YALI0B05434P"/>
    <property type="match status" value="1"/>
</dbReference>
<dbReference type="PANTHER" id="PTHR33365:SF4">
    <property type="entry name" value="CYCLOCHLOROTINE BIOSYNTHESIS PROTEIN O"/>
    <property type="match status" value="1"/>
</dbReference>
<evidence type="ECO:0000256" key="1">
    <source>
        <dbReference type="ARBA" id="ARBA00004685"/>
    </source>
</evidence>
<dbReference type="OrthoDB" id="3687641at2759"/>
<proteinExistence type="inferred from homology"/>
<dbReference type="Proteomes" id="UP000719766">
    <property type="component" value="Unassembled WGS sequence"/>
</dbReference>
<keyword evidence="3" id="KW-0472">Membrane</keyword>
<dbReference type="InterPro" id="IPR021765">
    <property type="entry name" value="UstYa-like"/>
</dbReference>
<organism evidence="4 5">
    <name type="scientific">Suillus plorans</name>
    <dbReference type="NCBI Taxonomy" id="116603"/>
    <lineage>
        <taxon>Eukaryota</taxon>
        <taxon>Fungi</taxon>
        <taxon>Dikarya</taxon>
        <taxon>Basidiomycota</taxon>
        <taxon>Agaricomycotina</taxon>
        <taxon>Agaricomycetes</taxon>
        <taxon>Agaricomycetidae</taxon>
        <taxon>Boletales</taxon>
        <taxon>Suillineae</taxon>
        <taxon>Suillaceae</taxon>
        <taxon>Suillus</taxon>
    </lineage>
</organism>
<sequence length="290" mass="33555">MIKFFSQYSPIDTVDDDDKLAKRFGTESCPKSRIRRLWLSHGVLICTSILSFALWMRTPSTQLRNDIPSIYSPASVAVEPVTLRINGTLDFPSIYRGPPSPEMDATWDRISRNVGPTRMTREEMLKAGTTLTELRSKVRYPDEVGGGYMASMEAIHQLHCVNLLRKASWFEHYSASTDRSFQFPPDVIHVHIGEYYFCLKAILLTVYRYGPGHCIEMLRQNIMCKADTTMITWYWVQGHDAPQANFNTRHRCRNFEKILDWSFEHAVHIDESKMVRFEDTIDLPKPPRDA</sequence>
<evidence type="ECO:0000313" key="5">
    <source>
        <dbReference type="Proteomes" id="UP000719766"/>
    </source>
</evidence>
<evidence type="ECO:0000256" key="2">
    <source>
        <dbReference type="ARBA" id="ARBA00035112"/>
    </source>
</evidence>
<comment type="pathway">
    <text evidence="1">Mycotoxin biosynthesis.</text>
</comment>
<dbReference type="RefSeq" id="XP_041155080.1">
    <property type="nucleotide sequence ID" value="XM_041308956.1"/>
</dbReference>
<dbReference type="EMBL" id="JABBWE010000075">
    <property type="protein sequence ID" value="KAG1787764.1"/>
    <property type="molecule type" value="Genomic_DNA"/>
</dbReference>
<reference evidence="4" key="1">
    <citation type="journal article" date="2020" name="New Phytol.">
        <title>Comparative genomics reveals dynamic genome evolution in host specialist ectomycorrhizal fungi.</title>
        <authorList>
            <person name="Lofgren L.A."/>
            <person name="Nguyen N.H."/>
            <person name="Vilgalys R."/>
            <person name="Ruytinx J."/>
            <person name="Liao H.L."/>
            <person name="Branco S."/>
            <person name="Kuo A."/>
            <person name="LaButti K."/>
            <person name="Lipzen A."/>
            <person name="Andreopoulos W."/>
            <person name="Pangilinan J."/>
            <person name="Riley R."/>
            <person name="Hundley H."/>
            <person name="Na H."/>
            <person name="Barry K."/>
            <person name="Grigoriev I.V."/>
            <person name="Stajich J.E."/>
            <person name="Kennedy P.G."/>
        </authorList>
    </citation>
    <scope>NUCLEOTIDE SEQUENCE</scope>
    <source>
        <strain evidence="4">S12</strain>
    </source>
</reference>
<name>A0A9P7AEK9_9AGAM</name>
<keyword evidence="3" id="KW-1133">Transmembrane helix</keyword>
<feature type="transmembrane region" description="Helical" evidence="3">
    <location>
        <begin position="37"/>
        <end position="56"/>
    </location>
</feature>
<dbReference type="Pfam" id="PF11807">
    <property type="entry name" value="UstYa"/>
    <property type="match status" value="1"/>
</dbReference>
<comment type="similarity">
    <text evidence="2">Belongs to the ustYa family.</text>
</comment>
<evidence type="ECO:0000256" key="3">
    <source>
        <dbReference type="SAM" id="Phobius"/>
    </source>
</evidence>
<dbReference type="AlphaFoldDB" id="A0A9P7AEK9"/>
<keyword evidence="5" id="KW-1185">Reference proteome</keyword>
<dbReference type="GO" id="GO:0043386">
    <property type="term" value="P:mycotoxin biosynthetic process"/>
    <property type="evidence" value="ECO:0007669"/>
    <property type="project" value="InterPro"/>
</dbReference>